<keyword evidence="8" id="KW-1185">Reference proteome</keyword>
<dbReference type="PROSITE" id="PS50011">
    <property type="entry name" value="PROTEIN_KINASE_DOM"/>
    <property type="match status" value="1"/>
</dbReference>
<dbReference type="PANTHER" id="PTHR24346:SF82">
    <property type="entry name" value="KP78A-RELATED"/>
    <property type="match status" value="1"/>
</dbReference>
<dbReference type="Proteomes" id="UP000232323">
    <property type="component" value="Unassembled WGS sequence"/>
</dbReference>
<dbReference type="InterPro" id="IPR000719">
    <property type="entry name" value="Prot_kinase_dom"/>
</dbReference>
<sequence>MEPSSSKQPRFEGVRTLGHGSGKSLVQLVVDHLHSNQHVVIKYIPRGEPVNFYKYVLREILNHQQLSLYRHPHIVQFHEVILTPRYLGLVMEHIDGLDLQSYLTKQGGTLSEEVARFLFQQLTITMEFIHKKGKVNRNIKLENVLVVESGPLPLIKLYDFGLSKDKYEDSAPHSQIGTALFTAPEVFLNVQGHAYEGEAVDVWACGVVLYMLLFGTHPFIAESDASFTPPEQMVRLIENTVKGLLQIPSGSENKLSVDLLRRILVPNPKQRYGIKEIMTHPWFQENLPPGALDLNASCAAINYMAARQTPETIKLLVTTAMQSVGPDGNLLPLKAATTMDWLDDDFPLTPS</sequence>
<dbReference type="SUPFAM" id="SSF56112">
    <property type="entry name" value="Protein kinase-like (PK-like)"/>
    <property type="match status" value="1"/>
</dbReference>
<dbReference type="GO" id="GO:0035556">
    <property type="term" value="P:intracellular signal transduction"/>
    <property type="evidence" value="ECO:0007669"/>
    <property type="project" value="TreeGrafter"/>
</dbReference>
<proteinExistence type="predicted"/>
<dbReference type="Gene3D" id="1.10.510.10">
    <property type="entry name" value="Transferase(Phosphotransferase) domain 1"/>
    <property type="match status" value="1"/>
</dbReference>
<evidence type="ECO:0000256" key="1">
    <source>
        <dbReference type="ARBA" id="ARBA00022527"/>
    </source>
</evidence>
<dbReference type="Pfam" id="PF00069">
    <property type="entry name" value="Pkinase"/>
    <property type="match status" value="1"/>
</dbReference>
<evidence type="ECO:0000313" key="7">
    <source>
        <dbReference type="EMBL" id="GAX79603.1"/>
    </source>
</evidence>
<dbReference type="GO" id="GO:0004674">
    <property type="term" value="F:protein serine/threonine kinase activity"/>
    <property type="evidence" value="ECO:0007669"/>
    <property type="project" value="UniProtKB-KW"/>
</dbReference>
<dbReference type="GO" id="GO:0005524">
    <property type="term" value="F:ATP binding"/>
    <property type="evidence" value="ECO:0007669"/>
    <property type="project" value="UniProtKB-KW"/>
</dbReference>
<protein>
    <recommendedName>
        <fullName evidence="6">Protein kinase domain-containing protein</fullName>
    </recommendedName>
</protein>
<evidence type="ECO:0000256" key="4">
    <source>
        <dbReference type="ARBA" id="ARBA00022777"/>
    </source>
</evidence>
<evidence type="ECO:0000256" key="5">
    <source>
        <dbReference type="ARBA" id="ARBA00022840"/>
    </source>
</evidence>
<keyword evidence="3" id="KW-0547">Nucleotide-binding</keyword>
<dbReference type="PANTHER" id="PTHR24346">
    <property type="entry name" value="MAP/MICROTUBULE AFFINITY-REGULATING KINASE"/>
    <property type="match status" value="1"/>
</dbReference>
<feature type="domain" description="Protein kinase" evidence="6">
    <location>
        <begin position="11"/>
        <end position="283"/>
    </location>
</feature>
<gene>
    <name evidence="7" type="ORF">CEUSTIGMA_g7044.t1</name>
</gene>
<comment type="caution">
    <text evidence="7">The sequence shown here is derived from an EMBL/GenBank/DDBJ whole genome shotgun (WGS) entry which is preliminary data.</text>
</comment>
<dbReference type="STRING" id="1157962.A0A250X945"/>
<organism evidence="7 8">
    <name type="scientific">Chlamydomonas eustigma</name>
    <dbReference type="NCBI Taxonomy" id="1157962"/>
    <lineage>
        <taxon>Eukaryota</taxon>
        <taxon>Viridiplantae</taxon>
        <taxon>Chlorophyta</taxon>
        <taxon>core chlorophytes</taxon>
        <taxon>Chlorophyceae</taxon>
        <taxon>CS clade</taxon>
        <taxon>Chlamydomonadales</taxon>
        <taxon>Chlamydomonadaceae</taxon>
        <taxon>Chlamydomonas</taxon>
    </lineage>
</organism>
<name>A0A250X945_9CHLO</name>
<dbReference type="EMBL" id="BEGY01000044">
    <property type="protein sequence ID" value="GAX79603.1"/>
    <property type="molecule type" value="Genomic_DNA"/>
</dbReference>
<dbReference type="AlphaFoldDB" id="A0A250X945"/>
<dbReference type="OrthoDB" id="530080at2759"/>
<dbReference type="GO" id="GO:0005737">
    <property type="term" value="C:cytoplasm"/>
    <property type="evidence" value="ECO:0007669"/>
    <property type="project" value="TreeGrafter"/>
</dbReference>
<keyword evidence="2" id="KW-0808">Transferase</keyword>
<evidence type="ECO:0000256" key="2">
    <source>
        <dbReference type="ARBA" id="ARBA00022679"/>
    </source>
</evidence>
<keyword evidence="4" id="KW-0418">Kinase</keyword>
<dbReference type="InterPro" id="IPR011009">
    <property type="entry name" value="Kinase-like_dom_sf"/>
</dbReference>
<keyword evidence="5" id="KW-0067">ATP-binding</keyword>
<reference evidence="7 8" key="1">
    <citation type="submission" date="2017-08" db="EMBL/GenBank/DDBJ databases">
        <title>Acidophilic green algal genome provides insights into adaptation to an acidic environment.</title>
        <authorList>
            <person name="Hirooka S."/>
            <person name="Hirose Y."/>
            <person name="Kanesaki Y."/>
            <person name="Higuchi S."/>
            <person name="Fujiwara T."/>
            <person name="Onuma R."/>
            <person name="Era A."/>
            <person name="Ohbayashi R."/>
            <person name="Uzuka A."/>
            <person name="Nozaki H."/>
            <person name="Yoshikawa H."/>
            <person name="Miyagishima S.Y."/>
        </authorList>
    </citation>
    <scope>NUCLEOTIDE SEQUENCE [LARGE SCALE GENOMIC DNA]</scope>
    <source>
        <strain evidence="7 8">NIES-2499</strain>
    </source>
</reference>
<accession>A0A250X945</accession>
<evidence type="ECO:0000256" key="3">
    <source>
        <dbReference type="ARBA" id="ARBA00022741"/>
    </source>
</evidence>
<keyword evidence="1" id="KW-0723">Serine/threonine-protein kinase</keyword>
<dbReference type="Gene3D" id="3.30.200.20">
    <property type="entry name" value="Phosphorylase Kinase, domain 1"/>
    <property type="match status" value="1"/>
</dbReference>
<evidence type="ECO:0000259" key="6">
    <source>
        <dbReference type="PROSITE" id="PS50011"/>
    </source>
</evidence>
<evidence type="ECO:0000313" key="8">
    <source>
        <dbReference type="Proteomes" id="UP000232323"/>
    </source>
</evidence>